<dbReference type="RefSeq" id="WP_004767157.1">
    <property type="nucleotide sequence ID" value="NZ_AHMY02000069.1"/>
</dbReference>
<dbReference type="Gene3D" id="3.40.640.10">
    <property type="entry name" value="Type I PLP-dependent aspartate aminotransferase-like (Major domain)"/>
    <property type="match status" value="1"/>
</dbReference>
<dbReference type="SUPFAM" id="SSF53383">
    <property type="entry name" value="PLP-dependent transferases"/>
    <property type="match status" value="1"/>
</dbReference>
<evidence type="ECO:0000256" key="9">
    <source>
        <dbReference type="HAMAP-Rule" id="MF_00051"/>
    </source>
</evidence>
<comment type="caution">
    <text evidence="9">Lacks conserved residue(s) required for the propagation of feature annotation.</text>
</comment>
<accession>A0A0E2AYS2</accession>
<dbReference type="EC" id="2.1.2.1" evidence="9"/>
<dbReference type="PROSITE" id="PS00096">
    <property type="entry name" value="SHMT"/>
    <property type="match status" value="1"/>
</dbReference>
<comment type="cofactor">
    <cofactor evidence="1 9 10">
        <name>pyridoxal 5'-phosphate</name>
        <dbReference type="ChEBI" id="CHEBI:597326"/>
    </cofactor>
</comment>
<keyword evidence="8 9" id="KW-0663">Pyridoxal phosphate</keyword>
<comment type="similarity">
    <text evidence="3 9">Belongs to the SHMT family.</text>
</comment>
<name>A0A0E2AYS2_9LEPT</name>
<dbReference type="PANTHER" id="PTHR11680">
    <property type="entry name" value="SERINE HYDROXYMETHYLTRANSFERASE"/>
    <property type="match status" value="1"/>
</dbReference>
<dbReference type="Gene3D" id="3.90.1150.10">
    <property type="entry name" value="Aspartate Aminotransferase, domain 1"/>
    <property type="match status" value="1"/>
</dbReference>
<comment type="pathway">
    <text evidence="9">One-carbon metabolism; tetrahydrofolate interconversion.</text>
</comment>
<evidence type="ECO:0000313" key="12">
    <source>
        <dbReference type="EMBL" id="EKO13645.1"/>
    </source>
</evidence>
<dbReference type="GO" id="GO:0035999">
    <property type="term" value="P:tetrahydrofolate interconversion"/>
    <property type="evidence" value="ECO:0007669"/>
    <property type="project" value="UniProtKB-UniRule"/>
</dbReference>
<keyword evidence="5 9" id="KW-0963">Cytoplasm</keyword>
<dbReference type="Pfam" id="PF00464">
    <property type="entry name" value="SHMT"/>
    <property type="match status" value="1"/>
</dbReference>
<proteinExistence type="inferred from homology"/>
<comment type="catalytic activity">
    <reaction evidence="9">
        <text>(6R)-5,10-methylene-5,6,7,8-tetrahydrofolate + glycine + H2O = (6S)-5,6,7,8-tetrahydrofolate + L-serine</text>
        <dbReference type="Rhea" id="RHEA:15481"/>
        <dbReference type="ChEBI" id="CHEBI:15377"/>
        <dbReference type="ChEBI" id="CHEBI:15636"/>
        <dbReference type="ChEBI" id="CHEBI:33384"/>
        <dbReference type="ChEBI" id="CHEBI:57305"/>
        <dbReference type="ChEBI" id="CHEBI:57453"/>
        <dbReference type="EC" id="2.1.2.1"/>
    </reaction>
</comment>
<keyword evidence="12" id="KW-0489">Methyltransferase</keyword>
<gene>
    <name evidence="9 12" type="primary">glyA</name>
    <name evidence="12" type="ORF">LEP1GSC081_0197</name>
</gene>
<comment type="caution">
    <text evidence="12">The sequence shown here is derived from an EMBL/GenBank/DDBJ whole genome shotgun (WGS) entry which is preliminary data.</text>
</comment>
<dbReference type="GO" id="GO:0005829">
    <property type="term" value="C:cytosol"/>
    <property type="evidence" value="ECO:0007669"/>
    <property type="project" value="TreeGrafter"/>
</dbReference>
<dbReference type="InterPro" id="IPR049943">
    <property type="entry name" value="Ser_HO-MeTrfase-like"/>
</dbReference>
<dbReference type="GO" id="GO:0032259">
    <property type="term" value="P:methylation"/>
    <property type="evidence" value="ECO:0007669"/>
    <property type="project" value="UniProtKB-KW"/>
</dbReference>
<evidence type="ECO:0000256" key="1">
    <source>
        <dbReference type="ARBA" id="ARBA00001933"/>
    </source>
</evidence>
<dbReference type="AlphaFoldDB" id="A0A0E2AYS2"/>
<evidence type="ECO:0000259" key="11">
    <source>
        <dbReference type="Pfam" id="PF00464"/>
    </source>
</evidence>
<evidence type="ECO:0000256" key="10">
    <source>
        <dbReference type="PIRSR" id="PIRSR000412-50"/>
    </source>
</evidence>
<dbReference type="GO" id="GO:0008168">
    <property type="term" value="F:methyltransferase activity"/>
    <property type="evidence" value="ECO:0007669"/>
    <property type="project" value="UniProtKB-KW"/>
</dbReference>
<protein>
    <recommendedName>
        <fullName evidence="9">Serine hydroxymethyltransferase</fullName>
        <shortName evidence="9">SHMT</shortName>
        <shortName evidence="9">Serine methylase</shortName>
        <ecNumber evidence="9">2.1.2.1</ecNumber>
    </recommendedName>
</protein>
<dbReference type="PIRSF" id="PIRSF000412">
    <property type="entry name" value="SHMT"/>
    <property type="match status" value="1"/>
</dbReference>
<dbReference type="CDD" id="cd00378">
    <property type="entry name" value="SHMT"/>
    <property type="match status" value="1"/>
</dbReference>
<dbReference type="EMBL" id="AHMY02000069">
    <property type="protein sequence ID" value="EKO13645.1"/>
    <property type="molecule type" value="Genomic_DNA"/>
</dbReference>
<sequence>MQFLPKADPEIFAALKKEDERQENNLEMIASENFVSRAVLEAYTSTLTNKYAEGYPGKRYYNGCHNADVVETLAIERAKKLFGAQYANVQPHSGAQANMAVFLACLEPGDSFLGMNLAHGGHLTHGSPVNVSGKIYKPIPYGVDPKTETINYDEIAKLAREHKPKLIVAGASAYARTIDFSKFAEIAKEVGAKLMADIAHISGLVATGYHPSPIGMFDFVTTTTHKTLRGPRGGLILSTLENEKVLNSRVFPGIQGGPLMHVIAAKAVAFQEALQRDYKKYIETVLANAKTLAEVFVKRGYRVVSGGTDNHLVLLDVSVKGLTGAQAADGLDEVGVTVNKNAIPFDKNPPAVASGIRLGTPALTTRGLKPADMETVGNLICDFLDHPNDDKNRTKVRGGIQEMTQKFPMNQFRLD</sequence>
<feature type="site" description="Plays an important role in substrate specificity" evidence="9">
    <location>
        <position position="225"/>
    </location>
</feature>
<dbReference type="PANTHER" id="PTHR11680:SF35">
    <property type="entry name" value="SERINE HYDROXYMETHYLTRANSFERASE 1"/>
    <property type="match status" value="1"/>
</dbReference>
<dbReference type="InterPro" id="IPR015424">
    <property type="entry name" value="PyrdxlP-dep_Trfase"/>
</dbReference>
<evidence type="ECO:0000256" key="3">
    <source>
        <dbReference type="ARBA" id="ARBA00006376"/>
    </source>
</evidence>
<evidence type="ECO:0000256" key="8">
    <source>
        <dbReference type="ARBA" id="ARBA00022898"/>
    </source>
</evidence>
<dbReference type="FunFam" id="3.40.640.10:FF:000001">
    <property type="entry name" value="Serine hydroxymethyltransferase"/>
    <property type="match status" value="1"/>
</dbReference>
<feature type="binding site" evidence="9">
    <location>
        <begin position="121"/>
        <end position="123"/>
    </location>
    <ligand>
        <name>(6S)-5,6,7,8-tetrahydrofolate</name>
        <dbReference type="ChEBI" id="CHEBI:57453"/>
    </ligand>
</feature>
<feature type="modified residue" description="N6-(pyridoxal phosphate)lysine" evidence="9 10">
    <location>
        <position position="226"/>
    </location>
</feature>
<dbReference type="InterPro" id="IPR019798">
    <property type="entry name" value="Ser_HO-MeTrfase_PLP_BS"/>
</dbReference>
<evidence type="ECO:0000256" key="2">
    <source>
        <dbReference type="ARBA" id="ARBA00004496"/>
    </source>
</evidence>
<dbReference type="Proteomes" id="UP000006253">
    <property type="component" value="Unassembled WGS sequence"/>
</dbReference>
<keyword evidence="7 9" id="KW-0808">Transferase</keyword>
<dbReference type="UniPathway" id="UPA00288">
    <property type="reaction ID" value="UER01023"/>
</dbReference>
<keyword evidence="6 9" id="KW-0554">One-carbon metabolism</keyword>
<evidence type="ECO:0000313" key="13">
    <source>
        <dbReference type="Proteomes" id="UP000006253"/>
    </source>
</evidence>
<evidence type="ECO:0000256" key="5">
    <source>
        <dbReference type="ARBA" id="ARBA00022490"/>
    </source>
</evidence>
<keyword evidence="9" id="KW-0028">Amino-acid biosynthesis</keyword>
<dbReference type="InterPro" id="IPR001085">
    <property type="entry name" value="Ser_HO-MeTrfase"/>
</dbReference>
<feature type="domain" description="Serine hydroxymethyltransferase-like" evidence="11">
    <location>
        <begin position="5"/>
        <end position="380"/>
    </location>
</feature>
<reference evidence="12 13" key="1">
    <citation type="submission" date="2012-10" db="EMBL/GenBank/DDBJ databases">
        <authorList>
            <person name="Harkins D.M."/>
            <person name="Durkin A.S."/>
            <person name="Brinkac L.M."/>
            <person name="Selengut J.D."/>
            <person name="Sanka R."/>
            <person name="DePew J."/>
            <person name="Purushe J."/>
            <person name="Peacock S.J."/>
            <person name="Thaipadungpanit J."/>
            <person name="Wuthiekanun V.W."/>
            <person name="Day N.P."/>
            <person name="Vinetz J.M."/>
            <person name="Sutton G.G."/>
            <person name="Nelson W.C."/>
            <person name="Fouts D.E."/>
        </authorList>
    </citation>
    <scope>NUCLEOTIDE SEQUENCE [LARGE SCALE GENOMIC DNA]</scope>
    <source>
        <strain evidence="12 13">H1</strain>
    </source>
</reference>
<evidence type="ECO:0000256" key="4">
    <source>
        <dbReference type="ARBA" id="ARBA00011738"/>
    </source>
</evidence>
<dbReference type="NCBIfam" id="NF000586">
    <property type="entry name" value="PRK00011.1"/>
    <property type="match status" value="1"/>
</dbReference>
<dbReference type="GO" id="GO:0030170">
    <property type="term" value="F:pyridoxal phosphate binding"/>
    <property type="evidence" value="ECO:0007669"/>
    <property type="project" value="UniProtKB-UniRule"/>
</dbReference>
<evidence type="ECO:0000256" key="7">
    <source>
        <dbReference type="ARBA" id="ARBA00022679"/>
    </source>
</evidence>
<comment type="subcellular location">
    <subcellularLocation>
        <location evidence="2 9">Cytoplasm</location>
    </subcellularLocation>
</comment>
<dbReference type="InterPro" id="IPR015421">
    <property type="entry name" value="PyrdxlP-dep_Trfase_major"/>
</dbReference>
<comment type="function">
    <text evidence="9">Catalyzes the reversible interconversion of serine and glycine with tetrahydrofolate (THF) serving as the one-carbon carrier. This reaction serves as the major source of one-carbon groups required for the biosynthesis of purines, thymidylate, methionine, and other important biomolecules. Also exhibits THF-independent aldolase activity toward beta-hydroxyamino acids, producing glycine and aldehydes, via a retro-aldol mechanism.</text>
</comment>
<comment type="pathway">
    <text evidence="9">Amino-acid biosynthesis; glycine biosynthesis; glycine from L-serine: step 1/1.</text>
</comment>
<dbReference type="HAMAP" id="MF_00051">
    <property type="entry name" value="SHMT"/>
    <property type="match status" value="1"/>
</dbReference>
<dbReference type="GO" id="GO:0019264">
    <property type="term" value="P:glycine biosynthetic process from serine"/>
    <property type="evidence" value="ECO:0007669"/>
    <property type="project" value="UniProtKB-UniRule"/>
</dbReference>
<dbReference type="UniPathway" id="UPA00193"/>
<feature type="binding site" evidence="9">
    <location>
        <position position="117"/>
    </location>
    <ligand>
        <name>(6S)-5,6,7,8-tetrahydrofolate</name>
        <dbReference type="ChEBI" id="CHEBI:57453"/>
    </ligand>
</feature>
<organism evidence="12 13">
    <name type="scientific">Leptospira kirschneri str. H1</name>
    <dbReference type="NCBI Taxonomy" id="1049966"/>
    <lineage>
        <taxon>Bacteria</taxon>
        <taxon>Pseudomonadati</taxon>
        <taxon>Spirochaetota</taxon>
        <taxon>Spirochaetia</taxon>
        <taxon>Leptospirales</taxon>
        <taxon>Leptospiraceae</taxon>
        <taxon>Leptospira</taxon>
    </lineage>
</organism>
<dbReference type="GO" id="GO:0004372">
    <property type="term" value="F:glycine hydroxymethyltransferase activity"/>
    <property type="evidence" value="ECO:0007669"/>
    <property type="project" value="UniProtKB-UniRule"/>
</dbReference>
<evidence type="ECO:0000256" key="6">
    <source>
        <dbReference type="ARBA" id="ARBA00022563"/>
    </source>
</evidence>
<dbReference type="InterPro" id="IPR015422">
    <property type="entry name" value="PyrdxlP-dep_Trfase_small"/>
</dbReference>
<comment type="subunit">
    <text evidence="4 9">Homodimer.</text>
</comment>
<dbReference type="InterPro" id="IPR039429">
    <property type="entry name" value="SHMT-like_dom"/>
</dbReference>